<feature type="compositionally biased region" description="Basic residues" evidence="1">
    <location>
        <begin position="21"/>
        <end position="44"/>
    </location>
</feature>
<reference evidence="2" key="2">
    <citation type="submission" date="2023-05" db="EMBL/GenBank/DDBJ databases">
        <authorList>
            <consortium name="Lawrence Berkeley National Laboratory"/>
            <person name="Steindorff A."/>
            <person name="Hensen N."/>
            <person name="Bonometti L."/>
            <person name="Westerberg I."/>
            <person name="Brannstrom I.O."/>
            <person name="Guillou S."/>
            <person name="Cros-Aarteil S."/>
            <person name="Calhoun S."/>
            <person name="Haridas S."/>
            <person name="Kuo A."/>
            <person name="Mondo S."/>
            <person name="Pangilinan J."/>
            <person name="Riley R."/>
            <person name="Labutti K."/>
            <person name="Andreopoulos B."/>
            <person name="Lipzen A."/>
            <person name="Chen C."/>
            <person name="Yanf M."/>
            <person name="Daum C."/>
            <person name="Ng V."/>
            <person name="Clum A."/>
            <person name="Ohm R."/>
            <person name="Martin F."/>
            <person name="Silar P."/>
            <person name="Natvig D."/>
            <person name="Lalanne C."/>
            <person name="Gautier V."/>
            <person name="Ament-Velasquez S.L."/>
            <person name="Kruys A."/>
            <person name="Hutchinson M.I."/>
            <person name="Powell A.J."/>
            <person name="Barry K."/>
            <person name="Miller A.N."/>
            <person name="Grigoriev I.V."/>
            <person name="Debuchy R."/>
            <person name="Gladieux P."/>
            <person name="Thoren M.H."/>
            <person name="Johannesson H."/>
        </authorList>
    </citation>
    <scope>NUCLEOTIDE SEQUENCE</scope>
    <source>
        <strain evidence="2">CBS 315.58</strain>
    </source>
</reference>
<evidence type="ECO:0000313" key="3">
    <source>
        <dbReference type="Proteomes" id="UP001303160"/>
    </source>
</evidence>
<keyword evidence="3" id="KW-1185">Reference proteome</keyword>
<evidence type="ECO:0000313" key="2">
    <source>
        <dbReference type="EMBL" id="KAK4195791.1"/>
    </source>
</evidence>
<organism evidence="2 3">
    <name type="scientific">Triangularia verruculosa</name>
    <dbReference type="NCBI Taxonomy" id="2587418"/>
    <lineage>
        <taxon>Eukaryota</taxon>
        <taxon>Fungi</taxon>
        <taxon>Dikarya</taxon>
        <taxon>Ascomycota</taxon>
        <taxon>Pezizomycotina</taxon>
        <taxon>Sordariomycetes</taxon>
        <taxon>Sordariomycetidae</taxon>
        <taxon>Sordariales</taxon>
        <taxon>Podosporaceae</taxon>
        <taxon>Triangularia</taxon>
    </lineage>
</organism>
<accession>A0AAN6X8T1</accession>
<dbReference type="EMBL" id="MU864002">
    <property type="protein sequence ID" value="KAK4195791.1"/>
    <property type="molecule type" value="Genomic_DNA"/>
</dbReference>
<feature type="region of interest" description="Disordered" evidence="1">
    <location>
        <begin position="1"/>
        <end position="62"/>
    </location>
</feature>
<name>A0AAN6X8T1_9PEZI</name>
<reference evidence="2" key="1">
    <citation type="journal article" date="2023" name="Mol. Phylogenet. Evol.">
        <title>Genome-scale phylogeny and comparative genomics of the fungal order Sordariales.</title>
        <authorList>
            <person name="Hensen N."/>
            <person name="Bonometti L."/>
            <person name="Westerberg I."/>
            <person name="Brannstrom I.O."/>
            <person name="Guillou S."/>
            <person name="Cros-Aarteil S."/>
            <person name="Calhoun S."/>
            <person name="Haridas S."/>
            <person name="Kuo A."/>
            <person name="Mondo S."/>
            <person name="Pangilinan J."/>
            <person name="Riley R."/>
            <person name="LaButti K."/>
            <person name="Andreopoulos B."/>
            <person name="Lipzen A."/>
            <person name="Chen C."/>
            <person name="Yan M."/>
            <person name="Daum C."/>
            <person name="Ng V."/>
            <person name="Clum A."/>
            <person name="Steindorff A."/>
            <person name="Ohm R.A."/>
            <person name="Martin F."/>
            <person name="Silar P."/>
            <person name="Natvig D.O."/>
            <person name="Lalanne C."/>
            <person name="Gautier V."/>
            <person name="Ament-Velasquez S.L."/>
            <person name="Kruys A."/>
            <person name="Hutchinson M.I."/>
            <person name="Powell A.J."/>
            <person name="Barry K."/>
            <person name="Miller A.N."/>
            <person name="Grigoriev I.V."/>
            <person name="Debuchy R."/>
            <person name="Gladieux P."/>
            <person name="Hiltunen Thoren M."/>
            <person name="Johannesson H."/>
        </authorList>
    </citation>
    <scope>NUCLEOTIDE SEQUENCE</scope>
    <source>
        <strain evidence="2">CBS 315.58</strain>
    </source>
</reference>
<gene>
    <name evidence="2" type="ORF">QBC40DRAFT_352254</name>
</gene>
<feature type="compositionally biased region" description="Polar residues" evidence="1">
    <location>
        <begin position="1"/>
        <end position="16"/>
    </location>
</feature>
<dbReference type="AlphaFoldDB" id="A0AAN6X8T1"/>
<proteinExistence type="predicted"/>
<comment type="caution">
    <text evidence="2">The sequence shown here is derived from an EMBL/GenBank/DDBJ whole genome shotgun (WGS) entry which is preliminary data.</text>
</comment>
<protein>
    <submittedName>
        <fullName evidence="2">Uncharacterized protein</fullName>
    </submittedName>
</protein>
<evidence type="ECO:0000256" key="1">
    <source>
        <dbReference type="SAM" id="MobiDB-lite"/>
    </source>
</evidence>
<dbReference type="Proteomes" id="UP001303160">
    <property type="component" value="Unassembled WGS sequence"/>
</dbReference>
<sequence>MVSDTESPTPISTQGLDLSANKKKSTRTPTRRRIPRTRMRRSRRSGPETAPTRDGGVSGRAPGMVSVIEFSDRSKIRDPLSVLMVRPEPERWPRPPRAHLGRWESWCMQRRAVFGDEEWCAICNGSTVSHTHQKVKNSVANGDGTYKQIISLIFGIQHGGRTVVEVVKIGGWQPRLPGSFRVLMICRKWQERPCYRRMTVPQQNSHFRVEGQKPPTVSGAERSQVEGGA</sequence>
<feature type="region of interest" description="Disordered" evidence="1">
    <location>
        <begin position="205"/>
        <end position="229"/>
    </location>
</feature>